<protein>
    <submittedName>
        <fullName evidence="2">Integrase core domain containing protein</fullName>
    </submittedName>
</protein>
<dbReference type="PaxDb" id="4113-PGSC0003DMT400085827"/>
<dbReference type="AlphaFoldDB" id="M1DAD2"/>
<feature type="compositionally biased region" description="Acidic residues" evidence="1">
    <location>
        <begin position="28"/>
        <end position="37"/>
    </location>
</feature>
<dbReference type="HOGENOM" id="CLU_028647_1_0_1"/>
<evidence type="ECO:0000313" key="2">
    <source>
        <dbReference type="EnsemblPlants" id="PGSC0003DMT400085827"/>
    </source>
</evidence>
<reference evidence="2" key="2">
    <citation type="submission" date="2015-06" db="UniProtKB">
        <authorList>
            <consortium name="EnsemblPlants"/>
        </authorList>
    </citation>
    <scope>IDENTIFICATION</scope>
    <source>
        <strain evidence="2">DM1-3 516 R44</strain>
    </source>
</reference>
<organism evidence="2 3">
    <name type="scientific">Solanum tuberosum</name>
    <name type="common">Potato</name>
    <dbReference type="NCBI Taxonomy" id="4113"/>
    <lineage>
        <taxon>Eukaryota</taxon>
        <taxon>Viridiplantae</taxon>
        <taxon>Streptophyta</taxon>
        <taxon>Embryophyta</taxon>
        <taxon>Tracheophyta</taxon>
        <taxon>Spermatophyta</taxon>
        <taxon>Magnoliopsida</taxon>
        <taxon>eudicotyledons</taxon>
        <taxon>Gunneridae</taxon>
        <taxon>Pentapetalae</taxon>
        <taxon>asterids</taxon>
        <taxon>lamiids</taxon>
        <taxon>Solanales</taxon>
        <taxon>Solanaceae</taxon>
        <taxon>Solanoideae</taxon>
        <taxon>Solaneae</taxon>
        <taxon>Solanum</taxon>
    </lineage>
</organism>
<name>M1DAD2_SOLTU</name>
<evidence type="ECO:0000256" key="1">
    <source>
        <dbReference type="SAM" id="MobiDB-lite"/>
    </source>
</evidence>
<feature type="compositionally biased region" description="Low complexity" evidence="1">
    <location>
        <begin position="372"/>
        <end position="392"/>
    </location>
</feature>
<evidence type="ECO:0000313" key="3">
    <source>
        <dbReference type="Proteomes" id="UP000011115"/>
    </source>
</evidence>
<proteinExistence type="predicted"/>
<feature type="region of interest" description="Disordered" evidence="1">
    <location>
        <begin position="357"/>
        <end position="392"/>
    </location>
</feature>
<keyword evidence="3" id="KW-1185">Reference proteome</keyword>
<feature type="compositionally biased region" description="Low complexity" evidence="1">
    <location>
        <begin position="100"/>
        <end position="117"/>
    </location>
</feature>
<accession>M1DAD2</accession>
<dbReference type="EnsemblPlants" id="PGSC0003DMT400085827">
    <property type="protein sequence ID" value="PGSC0003DMT400085827"/>
    <property type="gene ID" value="PGSC0003DMG400035398"/>
</dbReference>
<feature type="region of interest" description="Disordered" evidence="1">
    <location>
        <begin position="1"/>
        <end position="136"/>
    </location>
</feature>
<feature type="compositionally biased region" description="Basic and acidic residues" evidence="1">
    <location>
        <begin position="39"/>
        <end position="63"/>
    </location>
</feature>
<dbReference type="Gramene" id="PGSC0003DMT400085827">
    <property type="protein sequence ID" value="PGSC0003DMT400085827"/>
    <property type="gene ID" value="PGSC0003DMG400035398"/>
</dbReference>
<sequence>MAQMRTKLSSVLKHVSGSAEKVEKVIEKDEDEDEIEVTEIPKDDTAKEAEKHCWNDGRYHGPEKALVYAKKGKSKSVAPSRRLLDEDTDQEYVPPTTRESQSGSSTSVKTVSSSDADSLGDISVPSRVEAAPNADEPNKWRMARTVTEERRVLTDSLHTALVIEELFRRYRCEWMARSPGTYSEEMTREFYASYVATVQNSISKWAKPVALPPLQTTMVRNFPVDISETTIRRFIYGPAHTLPINRVEYDYIMGIIQSGAFQRDAEQRETLLRWMARILPRMGSALSGYGLLLWEALVPIWHCDRLLEATKTLDIGLIQDDTNLVAPRRETQVDVPPLGADLVADVKQVQGDDTTIPTTIEDVQGPPSTTTSQALSSSRATPSSGSTTIPLA</sequence>
<dbReference type="Proteomes" id="UP000011115">
    <property type="component" value="Unassembled WGS sequence"/>
</dbReference>
<dbReference type="InParanoid" id="M1DAD2"/>
<reference evidence="3" key="1">
    <citation type="journal article" date="2011" name="Nature">
        <title>Genome sequence and analysis of the tuber crop potato.</title>
        <authorList>
            <consortium name="The Potato Genome Sequencing Consortium"/>
        </authorList>
    </citation>
    <scope>NUCLEOTIDE SEQUENCE [LARGE SCALE GENOMIC DNA]</scope>
    <source>
        <strain evidence="3">cv. DM1-3 516 R44</strain>
    </source>
</reference>